<dbReference type="Pfam" id="PF06299">
    <property type="entry name" value="DUF1045"/>
    <property type="match status" value="1"/>
</dbReference>
<sequence>MTFTRYAIYYVPPNQAEWSRFASSWLGWDLHEGQPLDHPTGTDLDVAAITEVPRKYGLHATIKPPFRLAAGMSADGLADRFADFAAQAAPVTLEGLSLTRLGRFLALCPTGDQLALNRLAFNCVRDLDDFRAPASTAELEKRRAGGLSAAQEQALVSWGYPYVGDSFRFHITLSGKRPKADLPAIEAFLQERLLPKLPAPFVIDDLALVGEDSNGRFHLIHRQALSG</sequence>
<dbReference type="Proteomes" id="UP000043764">
    <property type="component" value="Unassembled WGS sequence"/>
</dbReference>
<evidence type="ECO:0000313" key="1">
    <source>
        <dbReference type="EMBL" id="CRL10308.1"/>
    </source>
</evidence>
<dbReference type="Gene3D" id="3.90.1140.10">
    <property type="entry name" value="Cyclic phosphodiesterase"/>
    <property type="match status" value="1"/>
</dbReference>
<keyword evidence="2" id="KW-1185">Reference proteome</keyword>
<organism evidence="1 2">
    <name type="scientific">Phaeobacter italicus</name>
    <dbReference type="NCBI Taxonomy" id="481446"/>
    <lineage>
        <taxon>Bacteria</taxon>
        <taxon>Pseudomonadati</taxon>
        <taxon>Pseudomonadota</taxon>
        <taxon>Alphaproteobacteria</taxon>
        <taxon>Rhodobacterales</taxon>
        <taxon>Roseobacteraceae</taxon>
        <taxon>Phaeobacter</taxon>
    </lineage>
</organism>
<proteinExistence type="predicted"/>
<dbReference type="InterPro" id="IPR009389">
    <property type="entry name" value="DUF1045"/>
</dbReference>
<dbReference type="RefSeq" id="WP_050672862.1">
    <property type="nucleotide sequence ID" value="NZ_CVRL01000013.1"/>
</dbReference>
<dbReference type="EMBL" id="CVRL01000013">
    <property type="protein sequence ID" value="CRL10308.1"/>
    <property type="molecule type" value="Genomic_DNA"/>
</dbReference>
<evidence type="ECO:0000313" key="2">
    <source>
        <dbReference type="Proteomes" id="UP000043764"/>
    </source>
</evidence>
<name>A0A0H5D0P1_9RHOB</name>
<protein>
    <submittedName>
        <fullName evidence="1">Putative phosphonate metabolism protein</fullName>
    </submittedName>
</protein>
<reference evidence="2" key="1">
    <citation type="submission" date="2015-05" db="EMBL/GenBank/DDBJ databases">
        <authorList>
            <person name="Rodrigo-Torres Lidia"/>
            <person name="Arahal R.David."/>
        </authorList>
    </citation>
    <scope>NUCLEOTIDE SEQUENCE [LARGE SCALE GENOMIC DNA]</scope>
    <source>
        <strain evidence="2">CECT 7321</strain>
    </source>
</reference>
<dbReference type="STRING" id="481446.NIT7645_02504"/>
<dbReference type="PIRSF" id="PIRSF033328">
    <property type="entry name" value="Phest_Mll4975"/>
    <property type="match status" value="1"/>
</dbReference>
<accession>A0A0H5D0P1</accession>
<gene>
    <name evidence="1" type="ORF">NIT7321_01152</name>
</gene>
<dbReference type="AlphaFoldDB" id="A0A0H5D0P1"/>